<sequence>MLILNWVIMIVMGIITIGSIISMIYMFILLNSLDSFDEPKKKVVYESFVTAFLVVVIIHLIQLVGSFMHFDLSKIISPGMIDGDIIGTNPLHIDSFVFDSFIIGIIYFFKRNKSKR</sequence>
<proteinExistence type="predicted"/>
<feature type="transmembrane region" description="Helical" evidence="1">
    <location>
        <begin position="43"/>
        <end position="70"/>
    </location>
</feature>
<dbReference type="Proteomes" id="UP000195918">
    <property type="component" value="Unassembled WGS sequence"/>
</dbReference>
<evidence type="ECO:0000313" key="3">
    <source>
        <dbReference type="Proteomes" id="UP000195918"/>
    </source>
</evidence>
<accession>A0A1X6WNY4</accession>
<keyword evidence="1" id="KW-1133">Transmembrane helix</keyword>
<gene>
    <name evidence="2" type="ORF">FM121_07875</name>
</gene>
<organism evidence="2 3">
    <name type="scientific">Vagococcus fluvialis bH819</name>
    <dbReference type="NCBI Taxonomy" id="1255619"/>
    <lineage>
        <taxon>Bacteria</taxon>
        <taxon>Bacillati</taxon>
        <taxon>Bacillota</taxon>
        <taxon>Bacilli</taxon>
        <taxon>Lactobacillales</taxon>
        <taxon>Enterococcaceae</taxon>
        <taxon>Vagococcus</taxon>
    </lineage>
</organism>
<keyword evidence="1" id="KW-0472">Membrane</keyword>
<dbReference type="EMBL" id="FWFD01000010">
    <property type="protein sequence ID" value="SLM85989.1"/>
    <property type="molecule type" value="Genomic_DNA"/>
</dbReference>
<feature type="transmembrane region" description="Helical" evidence="1">
    <location>
        <begin position="90"/>
        <end position="109"/>
    </location>
</feature>
<reference evidence="3" key="1">
    <citation type="submission" date="2017-02" db="EMBL/GenBank/DDBJ databases">
        <authorList>
            <person name="Dridi B."/>
        </authorList>
    </citation>
    <scope>NUCLEOTIDE SEQUENCE [LARGE SCALE GENOMIC DNA]</scope>
    <source>
        <strain evidence="3">bH819</strain>
    </source>
</reference>
<evidence type="ECO:0000256" key="1">
    <source>
        <dbReference type="SAM" id="Phobius"/>
    </source>
</evidence>
<feature type="transmembrane region" description="Helical" evidence="1">
    <location>
        <begin position="6"/>
        <end position="31"/>
    </location>
</feature>
<evidence type="ECO:0000313" key="2">
    <source>
        <dbReference type="EMBL" id="SLM85989.1"/>
    </source>
</evidence>
<keyword evidence="3" id="KW-1185">Reference proteome</keyword>
<dbReference type="RefSeq" id="WP_086951628.1">
    <property type="nucleotide sequence ID" value="NZ_FWFD01000010.1"/>
</dbReference>
<name>A0A1X6WNY4_9ENTE</name>
<protein>
    <submittedName>
        <fullName evidence="2">Uncharacterized protein</fullName>
    </submittedName>
</protein>
<keyword evidence="1" id="KW-0812">Transmembrane</keyword>
<dbReference type="AlphaFoldDB" id="A0A1X6WNY4"/>